<sequence length="84" mass="9067">MRVGADVVLPGPRKQHGQASGLVSQLPPGTKKFNATWQSRRDGWVGNRARAHTPPAPKVTRSSPPPTEVTRTPTRSGTTTSGRW</sequence>
<reference evidence="2" key="1">
    <citation type="journal article" date="2014" name="Int. J. Syst. Evol. Microbiol.">
        <title>Complete genome sequence of Corynebacterium casei LMG S-19264T (=DSM 44701T), isolated from a smear-ripened cheese.</title>
        <authorList>
            <consortium name="US DOE Joint Genome Institute (JGI-PGF)"/>
            <person name="Walter F."/>
            <person name="Albersmeier A."/>
            <person name="Kalinowski J."/>
            <person name="Ruckert C."/>
        </authorList>
    </citation>
    <scope>NUCLEOTIDE SEQUENCE</scope>
    <source>
        <strain evidence="2">CGMCC 4.7272</strain>
    </source>
</reference>
<comment type="caution">
    <text evidence="2">The sequence shown here is derived from an EMBL/GenBank/DDBJ whole genome shotgun (WGS) entry which is preliminary data.</text>
</comment>
<dbReference type="EMBL" id="BMMU01000004">
    <property type="protein sequence ID" value="GGJ21435.1"/>
    <property type="molecule type" value="Genomic_DNA"/>
</dbReference>
<accession>A0A917KMW9</accession>
<evidence type="ECO:0000313" key="3">
    <source>
        <dbReference type="Proteomes" id="UP000625682"/>
    </source>
</evidence>
<protein>
    <submittedName>
        <fullName evidence="2">Uncharacterized protein</fullName>
    </submittedName>
</protein>
<dbReference type="AlphaFoldDB" id="A0A917KMW9"/>
<name>A0A917KMW9_9ACTN</name>
<dbReference type="Proteomes" id="UP000625682">
    <property type="component" value="Unassembled WGS sequence"/>
</dbReference>
<keyword evidence="3" id="KW-1185">Reference proteome</keyword>
<feature type="compositionally biased region" description="Low complexity" evidence="1">
    <location>
        <begin position="68"/>
        <end position="84"/>
    </location>
</feature>
<evidence type="ECO:0000313" key="2">
    <source>
        <dbReference type="EMBL" id="GGJ21435.1"/>
    </source>
</evidence>
<evidence type="ECO:0000256" key="1">
    <source>
        <dbReference type="SAM" id="MobiDB-lite"/>
    </source>
</evidence>
<gene>
    <name evidence="2" type="ORF">GCM10012282_17350</name>
</gene>
<feature type="region of interest" description="Disordered" evidence="1">
    <location>
        <begin position="1"/>
        <end position="84"/>
    </location>
</feature>
<organism evidence="2 3">
    <name type="scientific">Streptomyces lacrimifluminis</name>
    <dbReference type="NCBI Taxonomy" id="1500077"/>
    <lineage>
        <taxon>Bacteria</taxon>
        <taxon>Bacillati</taxon>
        <taxon>Actinomycetota</taxon>
        <taxon>Actinomycetes</taxon>
        <taxon>Kitasatosporales</taxon>
        <taxon>Streptomycetaceae</taxon>
        <taxon>Streptomyces</taxon>
    </lineage>
</organism>
<reference evidence="2" key="2">
    <citation type="submission" date="2020-09" db="EMBL/GenBank/DDBJ databases">
        <authorList>
            <person name="Sun Q."/>
            <person name="Zhou Y."/>
        </authorList>
    </citation>
    <scope>NUCLEOTIDE SEQUENCE</scope>
    <source>
        <strain evidence="2">CGMCC 4.7272</strain>
    </source>
</reference>
<proteinExistence type="predicted"/>